<gene>
    <name evidence="6" type="ORF">LPJ61_005321</name>
</gene>
<feature type="transmembrane region" description="Helical" evidence="5">
    <location>
        <begin position="122"/>
        <end position="145"/>
    </location>
</feature>
<proteinExistence type="predicted"/>
<evidence type="ECO:0000256" key="3">
    <source>
        <dbReference type="ARBA" id="ARBA00022989"/>
    </source>
</evidence>
<protein>
    <submittedName>
        <fullName evidence="6">Uncharacterized protein</fullName>
    </submittedName>
</protein>
<dbReference type="Pfam" id="PF05653">
    <property type="entry name" value="Mg_trans_NIPA"/>
    <property type="match status" value="1"/>
</dbReference>
<keyword evidence="7" id="KW-1185">Reference proteome</keyword>
<reference evidence="6" key="1">
    <citation type="submission" date="2022-07" db="EMBL/GenBank/DDBJ databases">
        <title>Phylogenomic reconstructions and comparative analyses of Kickxellomycotina fungi.</title>
        <authorList>
            <person name="Reynolds N.K."/>
            <person name="Stajich J.E."/>
            <person name="Barry K."/>
            <person name="Grigoriev I.V."/>
            <person name="Crous P."/>
            <person name="Smith M.E."/>
        </authorList>
    </citation>
    <scope>NUCLEOTIDE SEQUENCE</scope>
    <source>
        <strain evidence="6">BCRC 34381</strain>
    </source>
</reference>
<dbReference type="SUPFAM" id="SSF103481">
    <property type="entry name" value="Multidrug resistance efflux transporter EmrE"/>
    <property type="match status" value="1"/>
</dbReference>
<sequence>MGFVFGLCAAVAGNVVIGAGQCLQKHALNRLQRECETLHKLELEAGNGSASGHSEAVAYASALDIRARSGSVSSGGVGGAGRRGAAVSAARRAGPRARYTSKAWVAGLAMNYMGELFGNSVALSYLSASVVAPLGIVAVIVNLVLAERFLGERITSNQRFGFSVITAGVGLILL</sequence>
<dbReference type="AlphaFoldDB" id="A0A9W7Y7U7"/>
<dbReference type="OrthoDB" id="165382at2759"/>
<comment type="subcellular location">
    <subcellularLocation>
        <location evidence="1">Membrane</location>
        <topology evidence="1">Multi-pass membrane protein</topology>
    </subcellularLocation>
</comment>
<dbReference type="EMBL" id="JANBOI010001675">
    <property type="protein sequence ID" value="KAJ1726249.1"/>
    <property type="molecule type" value="Genomic_DNA"/>
</dbReference>
<evidence type="ECO:0000256" key="5">
    <source>
        <dbReference type="SAM" id="Phobius"/>
    </source>
</evidence>
<dbReference type="Gene3D" id="1.10.3730.20">
    <property type="match status" value="1"/>
</dbReference>
<accession>A0A9W7Y7U7</accession>
<dbReference type="PANTHER" id="PTHR12570">
    <property type="match status" value="1"/>
</dbReference>
<dbReference type="GO" id="GO:0016020">
    <property type="term" value="C:membrane"/>
    <property type="evidence" value="ECO:0007669"/>
    <property type="project" value="UniProtKB-SubCell"/>
</dbReference>
<evidence type="ECO:0000313" key="6">
    <source>
        <dbReference type="EMBL" id="KAJ1726249.1"/>
    </source>
</evidence>
<evidence type="ECO:0000256" key="1">
    <source>
        <dbReference type="ARBA" id="ARBA00004141"/>
    </source>
</evidence>
<dbReference type="PANTHER" id="PTHR12570:SF65">
    <property type="entry name" value="MAGNESIUM TRANSPORTER NIPA9-RELATED"/>
    <property type="match status" value="1"/>
</dbReference>
<feature type="non-terminal residue" evidence="6">
    <location>
        <position position="174"/>
    </location>
</feature>
<evidence type="ECO:0000313" key="7">
    <source>
        <dbReference type="Proteomes" id="UP001143981"/>
    </source>
</evidence>
<dbReference type="InterPro" id="IPR008521">
    <property type="entry name" value="Mg_trans_NIPA"/>
</dbReference>
<dbReference type="Proteomes" id="UP001143981">
    <property type="component" value="Unassembled WGS sequence"/>
</dbReference>
<dbReference type="InterPro" id="IPR037185">
    <property type="entry name" value="EmrE-like"/>
</dbReference>
<organism evidence="6 7">
    <name type="scientific">Coemansia biformis</name>
    <dbReference type="NCBI Taxonomy" id="1286918"/>
    <lineage>
        <taxon>Eukaryota</taxon>
        <taxon>Fungi</taxon>
        <taxon>Fungi incertae sedis</taxon>
        <taxon>Zoopagomycota</taxon>
        <taxon>Kickxellomycotina</taxon>
        <taxon>Kickxellomycetes</taxon>
        <taxon>Kickxellales</taxon>
        <taxon>Kickxellaceae</taxon>
        <taxon>Coemansia</taxon>
    </lineage>
</organism>
<keyword evidence="4 5" id="KW-0472">Membrane</keyword>
<evidence type="ECO:0000256" key="2">
    <source>
        <dbReference type="ARBA" id="ARBA00022692"/>
    </source>
</evidence>
<comment type="caution">
    <text evidence="6">The sequence shown here is derived from an EMBL/GenBank/DDBJ whole genome shotgun (WGS) entry which is preliminary data.</text>
</comment>
<evidence type="ECO:0000256" key="4">
    <source>
        <dbReference type="ARBA" id="ARBA00023136"/>
    </source>
</evidence>
<name>A0A9W7Y7U7_9FUNG</name>
<keyword evidence="2 5" id="KW-0812">Transmembrane</keyword>
<keyword evidence="3 5" id="KW-1133">Transmembrane helix</keyword>
<dbReference type="GO" id="GO:0015095">
    <property type="term" value="F:magnesium ion transmembrane transporter activity"/>
    <property type="evidence" value="ECO:0007669"/>
    <property type="project" value="InterPro"/>
</dbReference>